<reference evidence="2" key="1">
    <citation type="submission" date="2023-05" db="EMBL/GenBank/DDBJ databases">
        <title>Genome and transcriptome analyses reveal genes involved in the formation of fine ridges on petal epidermal cells in Hibiscus trionum.</title>
        <authorList>
            <person name="Koshimizu S."/>
            <person name="Masuda S."/>
            <person name="Ishii T."/>
            <person name="Shirasu K."/>
            <person name="Hoshino A."/>
            <person name="Arita M."/>
        </authorList>
    </citation>
    <scope>NUCLEOTIDE SEQUENCE</scope>
    <source>
        <strain evidence="2">Hamamatsu line</strain>
    </source>
</reference>
<accession>A0A9W7MA59</accession>
<evidence type="ECO:0000313" key="2">
    <source>
        <dbReference type="EMBL" id="GMI96092.1"/>
    </source>
</evidence>
<keyword evidence="3" id="KW-1185">Reference proteome</keyword>
<dbReference type="EMBL" id="BSYR01000028">
    <property type="protein sequence ID" value="GMI96092.1"/>
    <property type="molecule type" value="Genomic_DNA"/>
</dbReference>
<dbReference type="PANTHER" id="PTHR34461">
    <property type="entry name" value="EXPRESSED PROTEIN"/>
    <property type="match status" value="1"/>
</dbReference>
<evidence type="ECO:0000256" key="1">
    <source>
        <dbReference type="SAM" id="MobiDB-lite"/>
    </source>
</evidence>
<feature type="region of interest" description="Disordered" evidence="1">
    <location>
        <begin position="205"/>
        <end position="233"/>
    </location>
</feature>
<organism evidence="2 3">
    <name type="scientific">Hibiscus trionum</name>
    <name type="common">Flower of an hour</name>
    <dbReference type="NCBI Taxonomy" id="183268"/>
    <lineage>
        <taxon>Eukaryota</taxon>
        <taxon>Viridiplantae</taxon>
        <taxon>Streptophyta</taxon>
        <taxon>Embryophyta</taxon>
        <taxon>Tracheophyta</taxon>
        <taxon>Spermatophyta</taxon>
        <taxon>Magnoliopsida</taxon>
        <taxon>eudicotyledons</taxon>
        <taxon>Gunneridae</taxon>
        <taxon>Pentapetalae</taxon>
        <taxon>rosids</taxon>
        <taxon>malvids</taxon>
        <taxon>Malvales</taxon>
        <taxon>Malvaceae</taxon>
        <taxon>Malvoideae</taxon>
        <taxon>Hibiscus</taxon>
    </lineage>
</organism>
<protein>
    <submittedName>
        <fullName evidence="2">Uncharacterized protein</fullName>
    </submittedName>
</protein>
<proteinExistence type="predicted"/>
<feature type="compositionally biased region" description="Polar residues" evidence="1">
    <location>
        <begin position="218"/>
        <end position="233"/>
    </location>
</feature>
<name>A0A9W7MA59_HIBTR</name>
<dbReference type="PANTHER" id="PTHR34461:SF4">
    <property type="entry name" value="OS01G0101800 PROTEIN"/>
    <property type="match status" value="1"/>
</dbReference>
<dbReference type="AlphaFoldDB" id="A0A9W7MA59"/>
<sequence length="824" mass="90729">MADLKEISMKRKRLSLPVTRSSIGSFGRSKSQIQSSRNHHDLLPFVKKLKNSSPAEDSPMGNDLSAVSIKDLRSRRVFSPSSTGGSIPNSFGDAENQIAGIRLAGTRESFENGGFRKLDVSNEDFVRSTPPDAEIFGAEPVVERNGTEFSDQVLEKIPLERNGMNYSMKSILKPSSRVRLFKTPSSFSYRRLLPYLTDIEKDNSGSQIMGPCQKSDKNLSASSGPGTLPDKTTSCSLEVHNTDSGKSLIAASVESFTSSMPLVNGEIQKLELQASCEDHNCSKNGSSSTMEDTRFNAENLAGVVSSDETLTDNGEFAKTNVEYPCNARSLEVLDQTLSTPNDKCESCHCEARIPNSTVCHSLGCQRLNPVDPALSENGGNRKCSLQQRVDKDDEVVERVEDLNGECMLMTPSDSDMSSKYEIDDSRGKTVDYVSQGVDQAILKSTNETFCRNNGQDCDKSPDSSPKNNMVPNPHLHFKLSEIPVSFNYRRLLPYLLNITSHNSSASGNIRSLKDEKRFKENRVSPFFTSGKETCTETFDDKSCPVEHHTGDDIKLPVVAATSTSSSNNKLTQSPPKQVAESPMIMDSLQEPTTLVKPSASDTSQKVESRPKDVVESPAMSPSSLINSGLLPSEGDAKSVAPQLPLETEEDSIKSTEKCANREKQIQADSFAEASMHPGIPSASLHKGILKRNPRGCRGICTCLNCSSFRLHAERSFEFSRNQMQDAEEVALDLIKEISYLRNMLEKSAFVAEDQTNICIDQVKEACKKASDAEELAKSRLSEMNYHLNIHCRIPCELRPSVRFADNVKEHYVRPISDSSNKVSL</sequence>
<comment type="caution">
    <text evidence="2">The sequence shown here is derived from an EMBL/GenBank/DDBJ whole genome shotgun (WGS) entry which is preliminary data.</text>
</comment>
<dbReference type="Proteomes" id="UP001165190">
    <property type="component" value="Unassembled WGS sequence"/>
</dbReference>
<feature type="compositionally biased region" description="Polar residues" evidence="1">
    <location>
        <begin position="561"/>
        <end position="575"/>
    </location>
</feature>
<dbReference type="OrthoDB" id="766405at2759"/>
<evidence type="ECO:0000313" key="3">
    <source>
        <dbReference type="Proteomes" id="UP001165190"/>
    </source>
</evidence>
<feature type="region of interest" description="Disordered" evidence="1">
    <location>
        <begin position="561"/>
        <end position="650"/>
    </location>
</feature>
<gene>
    <name evidence="2" type="ORF">HRI_003278500</name>
</gene>
<feature type="compositionally biased region" description="Basic and acidic residues" evidence="1">
    <location>
        <begin position="604"/>
        <end position="614"/>
    </location>
</feature>